<keyword evidence="6" id="KW-1185">Reference proteome</keyword>
<dbReference type="EMBL" id="BMLM01000002">
    <property type="protein sequence ID" value="GGN89283.1"/>
    <property type="molecule type" value="Genomic_DNA"/>
</dbReference>
<reference evidence="6" key="1">
    <citation type="journal article" date="2019" name="Int. J. Syst. Evol. Microbiol.">
        <title>The Global Catalogue of Microorganisms (GCM) 10K type strain sequencing project: providing services to taxonomists for standard genome sequencing and annotation.</title>
        <authorList>
            <consortium name="The Broad Institute Genomics Platform"/>
            <consortium name="The Broad Institute Genome Sequencing Center for Infectious Disease"/>
            <person name="Wu L."/>
            <person name="Ma J."/>
        </authorList>
    </citation>
    <scope>NUCLEOTIDE SEQUENCE [LARGE SCALE GENOMIC DNA]</scope>
    <source>
        <strain evidence="6">CGMCC 1.6960</strain>
    </source>
</reference>
<dbReference type="Proteomes" id="UP000626982">
    <property type="component" value="Unassembled WGS sequence"/>
</dbReference>
<evidence type="ECO:0000313" key="6">
    <source>
        <dbReference type="Proteomes" id="UP000626982"/>
    </source>
</evidence>
<evidence type="ECO:0000256" key="4">
    <source>
        <dbReference type="ARBA" id="ARBA00023136"/>
    </source>
</evidence>
<proteinExistence type="predicted"/>
<comment type="caution">
    <text evidence="5">The sequence shown here is derived from an EMBL/GenBank/DDBJ whole genome shotgun (WGS) entry which is preliminary data.</text>
</comment>
<dbReference type="Gene3D" id="1.10.3630.10">
    <property type="entry name" value="yeast vps74-n-term truncation variant domain like"/>
    <property type="match status" value="1"/>
</dbReference>
<evidence type="ECO:0000256" key="2">
    <source>
        <dbReference type="ARBA" id="ARBA00023034"/>
    </source>
</evidence>
<keyword evidence="2" id="KW-0333">Golgi apparatus</keyword>
<organism evidence="5 6">
    <name type="scientific">Agrococcus terreus</name>
    <dbReference type="NCBI Taxonomy" id="574649"/>
    <lineage>
        <taxon>Bacteria</taxon>
        <taxon>Bacillati</taxon>
        <taxon>Actinomycetota</taxon>
        <taxon>Actinomycetes</taxon>
        <taxon>Micrococcales</taxon>
        <taxon>Microbacteriaceae</taxon>
        <taxon>Agrococcus</taxon>
    </lineage>
</organism>
<evidence type="ECO:0000313" key="5">
    <source>
        <dbReference type="EMBL" id="GGN89283.1"/>
    </source>
</evidence>
<evidence type="ECO:0000256" key="3">
    <source>
        <dbReference type="ARBA" id="ARBA00023121"/>
    </source>
</evidence>
<keyword evidence="4" id="KW-0472">Membrane</keyword>
<evidence type="ECO:0000256" key="1">
    <source>
        <dbReference type="ARBA" id="ARBA00004255"/>
    </source>
</evidence>
<protein>
    <recommendedName>
        <fullName evidence="7">Golgi phosphoprotein 3 (GPP34)</fullName>
    </recommendedName>
</protein>
<sequence length="234" mass="24325">MTAELGRAQAEPTLAEDVMLLLFQPRAGARGTGVIAAEGVLFYVMAGAVLSELGLGGHARAAEGRGDRVEATDAVPADPLLRQMWDHLVEKPRGVQAVLAGLGPHLREPVLERLVDRGDIERGTRKALGLFETTVLEGDGGPRRAALMAEVRAVLVDGAEPSPRTAALAALLFASGAMPQLHGEIPWTSPVIARATALQQGDWGAGAAASAVTRAMTAIVTNNVVIAASVLPNR</sequence>
<keyword evidence="3" id="KW-0446">Lipid-binding</keyword>
<name>A0ABQ2KPN7_9MICO</name>
<dbReference type="RefSeq" id="WP_229679672.1">
    <property type="nucleotide sequence ID" value="NZ_BAABBD010000004.1"/>
</dbReference>
<dbReference type="InterPro" id="IPR038261">
    <property type="entry name" value="GPP34-like_sf"/>
</dbReference>
<evidence type="ECO:0008006" key="7">
    <source>
        <dbReference type="Google" id="ProtNLM"/>
    </source>
</evidence>
<gene>
    <name evidence="5" type="ORF">GCM10010968_25790</name>
</gene>
<dbReference type="Pfam" id="PF05719">
    <property type="entry name" value="GPP34"/>
    <property type="match status" value="1"/>
</dbReference>
<accession>A0ABQ2KPN7</accession>
<dbReference type="InterPro" id="IPR008628">
    <property type="entry name" value="GPP34-like"/>
</dbReference>
<comment type="subcellular location">
    <subcellularLocation>
        <location evidence="1">Golgi apparatus membrane</location>
        <topology evidence="1">Peripheral membrane protein</topology>
        <orientation evidence="1">Cytoplasmic side</orientation>
    </subcellularLocation>
</comment>